<evidence type="ECO:0000256" key="1">
    <source>
        <dbReference type="ARBA" id="ARBA00022679"/>
    </source>
</evidence>
<evidence type="ECO:0000313" key="6">
    <source>
        <dbReference type="EMBL" id="GAA0742028.1"/>
    </source>
</evidence>
<keyword evidence="4" id="KW-0812">Transmembrane</keyword>
<comment type="caution">
    <text evidence="6">The sequence shown here is derived from an EMBL/GenBank/DDBJ whole genome shotgun (WGS) entry which is preliminary data.</text>
</comment>
<evidence type="ECO:0000256" key="3">
    <source>
        <dbReference type="ARBA" id="ARBA00023012"/>
    </source>
</evidence>
<dbReference type="Pfam" id="PF02518">
    <property type="entry name" value="HATPase_c"/>
    <property type="match status" value="1"/>
</dbReference>
<keyword evidence="2" id="KW-0418">Kinase</keyword>
<sequence>MQTAPLSAPRDAPASVQLLAWSAVVLAVVGLAWAWHVRQRNRRRRARTEDRLRERDRVALALYDDLLQSTQGLVLNLQVIASRLPPAEAPRHQLEALLDDADAIIAGARDRLPELGDLGADEPDLVQALVRLGADLALRHGVQFSFHGDPRLPPLRPAMRREVFYIAREALANACRHARAGTVELEVRHRRHSLVFEVRDDGRGIDELALAGPARLGHCGIIRMTERTARIHGQLLIRRRETGGTEVCLQLRPQRVFRHTLPRWLAAPLQRLRKRLAAHSASHHQKDSP</sequence>
<dbReference type="Gene3D" id="3.30.565.10">
    <property type="entry name" value="Histidine kinase-like ATPase, C-terminal domain"/>
    <property type="match status" value="1"/>
</dbReference>
<evidence type="ECO:0000259" key="5">
    <source>
        <dbReference type="Pfam" id="PF02518"/>
    </source>
</evidence>
<keyword evidence="4" id="KW-1133">Transmembrane helix</keyword>
<gene>
    <name evidence="6" type="ORF">GCM10009107_05100</name>
</gene>
<dbReference type="PANTHER" id="PTHR24421">
    <property type="entry name" value="NITRATE/NITRITE SENSOR PROTEIN NARX-RELATED"/>
    <property type="match status" value="1"/>
</dbReference>
<dbReference type="InterPro" id="IPR003594">
    <property type="entry name" value="HATPase_dom"/>
</dbReference>
<proteinExistence type="predicted"/>
<keyword evidence="7" id="KW-1185">Reference proteome</keyword>
<reference evidence="6 7" key="1">
    <citation type="journal article" date="2019" name="Int. J. Syst. Evol. Microbiol.">
        <title>The Global Catalogue of Microorganisms (GCM) 10K type strain sequencing project: providing services to taxonomists for standard genome sequencing and annotation.</title>
        <authorList>
            <consortium name="The Broad Institute Genomics Platform"/>
            <consortium name="The Broad Institute Genome Sequencing Center for Infectious Disease"/>
            <person name="Wu L."/>
            <person name="Ma J."/>
        </authorList>
    </citation>
    <scope>NUCLEOTIDE SEQUENCE [LARGE SCALE GENOMIC DNA]</scope>
    <source>
        <strain evidence="6 7">JCM 15503</strain>
    </source>
</reference>
<accession>A0ABN1JL07</accession>
<evidence type="ECO:0000256" key="2">
    <source>
        <dbReference type="ARBA" id="ARBA00022777"/>
    </source>
</evidence>
<dbReference type="PANTHER" id="PTHR24421:SF62">
    <property type="entry name" value="SENSORY TRANSDUCTION HISTIDINE KINASE"/>
    <property type="match status" value="1"/>
</dbReference>
<keyword evidence="4" id="KW-0472">Membrane</keyword>
<evidence type="ECO:0000256" key="4">
    <source>
        <dbReference type="SAM" id="Phobius"/>
    </source>
</evidence>
<feature type="transmembrane region" description="Helical" evidence="4">
    <location>
        <begin position="18"/>
        <end position="37"/>
    </location>
</feature>
<keyword evidence="3" id="KW-0902">Two-component regulatory system</keyword>
<dbReference type="InterPro" id="IPR036890">
    <property type="entry name" value="HATPase_C_sf"/>
</dbReference>
<protein>
    <recommendedName>
        <fullName evidence="5">Histidine kinase/HSP90-like ATPase domain-containing protein</fullName>
    </recommendedName>
</protein>
<dbReference type="InterPro" id="IPR050482">
    <property type="entry name" value="Sensor_HK_TwoCompSys"/>
</dbReference>
<evidence type="ECO:0000313" key="7">
    <source>
        <dbReference type="Proteomes" id="UP001500279"/>
    </source>
</evidence>
<keyword evidence="1" id="KW-0808">Transferase</keyword>
<organism evidence="6 7">
    <name type="scientific">Ideonella azotifigens</name>
    <dbReference type="NCBI Taxonomy" id="513160"/>
    <lineage>
        <taxon>Bacteria</taxon>
        <taxon>Pseudomonadati</taxon>
        <taxon>Pseudomonadota</taxon>
        <taxon>Betaproteobacteria</taxon>
        <taxon>Burkholderiales</taxon>
        <taxon>Sphaerotilaceae</taxon>
        <taxon>Ideonella</taxon>
    </lineage>
</organism>
<dbReference type="CDD" id="cd16917">
    <property type="entry name" value="HATPase_UhpB-NarQ-NarX-like"/>
    <property type="match status" value="1"/>
</dbReference>
<name>A0ABN1JL07_9BURK</name>
<dbReference type="Proteomes" id="UP001500279">
    <property type="component" value="Unassembled WGS sequence"/>
</dbReference>
<dbReference type="EMBL" id="BAAAEW010000004">
    <property type="protein sequence ID" value="GAA0742028.1"/>
    <property type="molecule type" value="Genomic_DNA"/>
</dbReference>
<dbReference type="SUPFAM" id="SSF55874">
    <property type="entry name" value="ATPase domain of HSP90 chaperone/DNA topoisomerase II/histidine kinase"/>
    <property type="match status" value="1"/>
</dbReference>
<feature type="domain" description="Histidine kinase/HSP90-like ATPase" evidence="5">
    <location>
        <begin position="163"/>
        <end position="253"/>
    </location>
</feature>